<evidence type="ECO:0000313" key="3">
    <source>
        <dbReference type="Proteomes" id="UP001189429"/>
    </source>
</evidence>
<name>A0ABN9SKS5_9DINO</name>
<evidence type="ECO:0000313" key="2">
    <source>
        <dbReference type="EMBL" id="CAK0832368.1"/>
    </source>
</evidence>
<evidence type="ECO:0000256" key="1">
    <source>
        <dbReference type="SAM" id="MobiDB-lite"/>
    </source>
</evidence>
<feature type="region of interest" description="Disordered" evidence="1">
    <location>
        <begin position="489"/>
        <end position="522"/>
    </location>
</feature>
<feature type="region of interest" description="Disordered" evidence="1">
    <location>
        <begin position="447"/>
        <end position="472"/>
    </location>
</feature>
<feature type="region of interest" description="Disordered" evidence="1">
    <location>
        <begin position="351"/>
        <end position="372"/>
    </location>
</feature>
<dbReference type="EMBL" id="CAUYUJ010011669">
    <property type="protein sequence ID" value="CAK0832368.1"/>
    <property type="molecule type" value="Genomic_DNA"/>
</dbReference>
<dbReference type="Proteomes" id="UP001189429">
    <property type="component" value="Unassembled WGS sequence"/>
</dbReference>
<sequence>MRAGVAVVAFAGRSPRSAGAANWPTTVVAGSSGERWFVGRPLRWGELRDAGDVKATIFNTAAHGSVELVAGFNWADFEAFRVKKEGDLAEASPALQREAESGAVLTQRQGTMCLIALHKTSDLQDLVARLESLEVPGVRLALCLAGGLTCAARCQALSQLVDLLAKVVGRALARCCAPPHRGRRQTFKPTVSCYEVPDLCELPTDDKRHLWWSPEDFESFLSEQVEIAKAYSEAVERGEEALFGSNPVLANNSRRGLGLGRGTSRATNSQAHFTAVIEEQDRQRRLGVVDCEALARAAAEASRAEVQHSLESAARDAEDTRAYMAEATCVLEDLDEEAEEDYPAALVENLPAPGALPTASGERRPEASEGLSDVEDDYCDSFGEAFPALLCPHKMDSMVGDGLLRPVAPQQTVTVATAPPRPLRRRAPATVTVLSVTEKADSFFTFPADEDSNKPRAYEPKSTGGSPCGRTWSRETARGFGLPPGRLLEAGFLASGRQRSAGPWTPQPRRLSPPPVRRVLTT</sequence>
<proteinExistence type="predicted"/>
<protein>
    <submittedName>
        <fullName evidence="2">Uncharacterized protein</fullName>
    </submittedName>
</protein>
<comment type="caution">
    <text evidence="2">The sequence shown here is derived from an EMBL/GenBank/DDBJ whole genome shotgun (WGS) entry which is preliminary data.</text>
</comment>
<reference evidence="2" key="1">
    <citation type="submission" date="2023-10" db="EMBL/GenBank/DDBJ databases">
        <authorList>
            <person name="Chen Y."/>
            <person name="Shah S."/>
            <person name="Dougan E. K."/>
            <person name="Thang M."/>
            <person name="Chan C."/>
        </authorList>
    </citation>
    <scope>NUCLEOTIDE SEQUENCE [LARGE SCALE GENOMIC DNA]</scope>
</reference>
<organism evidence="2 3">
    <name type="scientific">Prorocentrum cordatum</name>
    <dbReference type="NCBI Taxonomy" id="2364126"/>
    <lineage>
        <taxon>Eukaryota</taxon>
        <taxon>Sar</taxon>
        <taxon>Alveolata</taxon>
        <taxon>Dinophyceae</taxon>
        <taxon>Prorocentrales</taxon>
        <taxon>Prorocentraceae</taxon>
        <taxon>Prorocentrum</taxon>
    </lineage>
</organism>
<keyword evidence="3" id="KW-1185">Reference proteome</keyword>
<accession>A0ABN9SKS5</accession>
<gene>
    <name evidence="2" type="ORF">PCOR1329_LOCUS30401</name>
</gene>